<dbReference type="OrthoDB" id="8742915at2"/>
<feature type="domain" description="Glycosyltransferase 2-like" evidence="1">
    <location>
        <begin position="10"/>
        <end position="174"/>
    </location>
</feature>
<proteinExistence type="predicted"/>
<gene>
    <name evidence="2" type="ORF">F941_02847</name>
</gene>
<dbReference type="GO" id="GO:0016758">
    <property type="term" value="F:hexosyltransferase activity"/>
    <property type="evidence" value="ECO:0007669"/>
    <property type="project" value="UniProtKB-ARBA"/>
</dbReference>
<evidence type="ECO:0000313" key="3">
    <source>
        <dbReference type="Proteomes" id="UP000018460"/>
    </source>
</evidence>
<accession>N9DGE9</accession>
<evidence type="ECO:0000313" key="2">
    <source>
        <dbReference type="EMBL" id="ENV81704.1"/>
    </source>
</evidence>
<dbReference type="EMBL" id="APQD01000021">
    <property type="protein sequence ID" value="ENV81704.1"/>
    <property type="molecule type" value="Genomic_DNA"/>
</dbReference>
<sequence>MNQLNEIKVSVCVVVYNQEKYLAECLKSLVTQQTNFNFEIIVSDDCSTDTSRKIITEYSEKYPYLIRPIFNEHNLGPHENLKSTYQLAQGIYIAHMDGDDYAFPDKLQKQYDILESNIDCQICSHSSELVDCTSQSKGNWLYPQKKYELFDLYAQLPFFAHSSKMFRNDLNEVYWDNLHEKFLDIELHIEQALKGKIYHLNEILGAYRVDVGISRIGKSINPILPLGVIRAFDKGLTIYSETAQIDKFRKIYAKELLNYARKFLYTGSDYAVFCLLIKKSINIKIFSSRQFLLLLLTVLPKSIYSQMKSDKRLDI</sequence>
<dbReference type="InterPro" id="IPR029044">
    <property type="entry name" value="Nucleotide-diphossugar_trans"/>
</dbReference>
<dbReference type="RefSeq" id="WP_005012691.1">
    <property type="nucleotide sequence ID" value="NZ_KB849729.1"/>
</dbReference>
<organism evidence="2 3">
    <name type="scientific">Acinetobacter bouvetii DSM 14964 = CIP 107468</name>
    <dbReference type="NCBI Taxonomy" id="1120925"/>
    <lineage>
        <taxon>Bacteria</taxon>
        <taxon>Pseudomonadati</taxon>
        <taxon>Pseudomonadota</taxon>
        <taxon>Gammaproteobacteria</taxon>
        <taxon>Moraxellales</taxon>
        <taxon>Moraxellaceae</taxon>
        <taxon>Acinetobacter</taxon>
    </lineage>
</organism>
<dbReference type="eggNOG" id="COG1215">
    <property type="taxonomic scope" value="Bacteria"/>
</dbReference>
<name>N9DGE9_9GAMM</name>
<protein>
    <recommendedName>
        <fullName evidence="1">Glycosyltransferase 2-like domain-containing protein</fullName>
    </recommendedName>
</protein>
<dbReference type="AlphaFoldDB" id="N9DGE9"/>
<dbReference type="SUPFAM" id="SSF53448">
    <property type="entry name" value="Nucleotide-diphospho-sugar transferases"/>
    <property type="match status" value="1"/>
</dbReference>
<reference evidence="2 3" key="1">
    <citation type="submission" date="2013-02" db="EMBL/GenBank/DDBJ databases">
        <title>The Genome Sequence of Acinetobacter bouvetii CIP 107468.</title>
        <authorList>
            <consortium name="The Broad Institute Genome Sequencing Platform"/>
            <consortium name="The Broad Institute Genome Sequencing Center for Infectious Disease"/>
            <person name="Cerqueira G."/>
            <person name="Feldgarden M."/>
            <person name="Courvalin P."/>
            <person name="Perichon B."/>
            <person name="Grillot-Courvalin C."/>
            <person name="Clermont D."/>
            <person name="Rocha E."/>
            <person name="Yoon E.-J."/>
            <person name="Nemec A."/>
            <person name="Walker B."/>
            <person name="Young S.K."/>
            <person name="Zeng Q."/>
            <person name="Gargeya S."/>
            <person name="Fitzgerald M."/>
            <person name="Haas B."/>
            <person name="Abouelleil A."/>
            <person name="Alvarado L."/>
            <person name="Arachchi H.M."/>
            <person name="Berlin A.M."/>
            <person name="Chapman S.B."/>
            <person name="Dewar J."/>
            <person name="Goldberg J."/>
            <person name="Griggs A."/>
            <person name="Gujja S."/>
            <person name="Hansen M."/>
            <person name="Howarth C."/>
            <person name="Imamovic A."/>
            <person name="Larimer J."/>
            <person name="McCowan C."/>
            <person name="Murphy C."/>
            <person name="Neiman D."/>
            <person name="Pearson M."/>
            <person name="Priest M."/>
            <person name="Roberts A."/>
            <person name="Saif S."/>
            <person name="Shea T."/>
            <person name="Sisk P."/>
            <person name="Sykes S."/>
            <person name="Wortman J."/>
            <person name="Nusbaum C."/>
            <person name="Birren B."/>
        </authorList>
    </citation>
    <scope>NUCLEOTIDE SEQUENCE [LARGE SCALE GENOMIC DNA]</scope>
    <source>
        <strain evidence="2 3">CIP 107468</strain>
    </source>
</reference>
<dbReference type="InterPro" id="IPR001173">
    <property type="entry name" value="Glyco_trans_2-like"/>
</dbReference>
<dbReference type="PANTHER" id="PTHR22916">
    <property type="entry name" value="GLYCOSYLTRANSFERASE"/>
    <property type="match status" value="1"/>
</dbReference>
<dbReference type="Pfam" id="PF00535">
    <property type="entry name" value="Glycos_transf_2"/>
    <property type="match status" value="1"/>
</dbReference>
<dbReference type="Proteomes" id="UP000018460">
    <property type="component" value="Unassembled WGS sequence"/>
</dbReference>
<dbReference type="PANTHER" id="PTHR22916:SF71">
    <property type="entry name" value="GLYCOSYL TRANSFERASE"/>
    <property type="match status" value="1"/>
</dbReference>
<comment type="caution">
    <text evidence="2">The sequence shown here is derived from an EMBL/GenBank/DDBJ whole genome shotgun (WGS) entry which is preliminary data.</text>
</comment>
<keyword evidence="3" id="KW-1185">Reference proteome</keyword>
<dbReference type="Gene3D" id="3.90.550.10">
    <property type="entry name" value="Spore Coat Polysaccharide Biosynthesis Protein SpsA, Chain A"/>
    <property type="match status" value="1"/>
</dbReference>
<dbReference type="PATRIC" id="fig|1120925.3.peg.2986"/>
<evidence type="ECO:0000259" key="1">
    <source>
        <dbReference type="Pfam" id="PF00535"/>
    </source>
</evidence>